<feature type="region of interest" description="Disordered" evidence="3">
    <location>
        <begin position="2443"/>
        <end position="2465"/>
    </location>
</feature>
<evidence type="ECO:0000256" key="3">
    <source>
        <dbReference type="SAM" id="MobiDB-lite"/>
    </source>
</evidence>
<feature type="compositionally biased region" description="Polar residues" evidence="3">
    <location>
        <begin position="55"/>
        <end position="65"/>
    </location>
</feature>
<feature type="region of interest" description="Disordered" evidence="3">
    <location>
        <begin position="55"/>
        <end position="244"/>
    </location>
</feature>
<feature type="compositionally biased region" description="Polar residues" evidence="3">
    <location>
        <begin position="1511"/>
        <end position="1522"/>
    </location>
</feature>
<feature type="region of interest" description="Disordered" evidence="3">
    <location>
        <begin position="2760"/>
        <end position="2779"/>
    </location>
</feature>
<feature type="domain" description="MucBP" evidence="4">
    <location>
        <begin position="3143"/>
        <end position="3206"/>
    </location>
</feature>
<feature type="domain" description="MucBP" evidence="4">
    <location>
        <begin position="2677"/>
        <end position="2740"/>
    </location>
</feature>
<feature type="domain" description="MucBP" evidence="4">
    <location>
        <begin position="1188"/>
        <end position="1245"/>
    </location>
</feature>
<sequence length="4256" mass="458977">MNKFSKIREEKVHYKMYKAGKQWLFAGLATISLGLGLGLSQGNVKADTSAEVSATERTTASSAVGTSDAAKTPSQGATSQSTEGASTAAESEAVKVAEQKTETAQADQVDTATPESTAPANDQQSQASASQSVAAKPASAASSVTPQTSNSTAAKPAAEQGQPTASAAPVQPKAATNEAVEETPEVHTKDTAANVATDKAESIAHADKKVTEQPEADLDQTPKSTKDSGVASQTDQLSDKKAAIKDAETQADQDMNQLVMKGTSAKLSMKLQSKLMPKGVSLMMANDEPATVIKTGYWGSSEWKFMSDGTLSIGEGTLSTVNKTNNPLKDFAKDIKKIMIAPNTKAPVDSSYLFSQPDGSGLPNVTYIQGENLNVKNTQNFARMFQNDKSLKSVDVGKWNVKNAVMVVHFPDDNHLGAMYQMFDGASSLQTLDLSSWDTFAFQTAGGFGWLAMQDMLRGTSSLWKITLGPNTFLAALSDFGGTVVIQNAPGNNQKIGDSDEPPFYASIDQTWQMVGNGTDHSPAGRKITPEEIQKQVNDGQFNQPVTFVWSQVQLEVAKVHFIRSIDGQELGTTDTEPTAKGEQLSLVAGSKFLTKNMPAGYHLSSKDQLPANAKQPTSLTFGTDKNVNIYVTSDKPYFKAVTIRQVEVDQDGNVGKTLSSKDIFAFAGDTITTNTNDPEWKAPWGYEVVPQDTAYTVPNDASAGTHTIDIQYKKLQVATITVNYVNTKTGKTIGQSNPVGDAYGIIDLGANSTHLDIPAGYHYATTPTELGSNTQPTTLEFKQDLQTTNVYVAPDEIKAEDVGAITVHYYLDKSTTKIQEDRKVGGFVGDTITINAQDAEQTIAGYTLVPGQAAQSLTLDGKAKEAVFYYTANDTNNITVKYIDTTTGNEISSNTPAGHTGEDLNLGSDSKQITIPEGYHYATQEELKDDQQQPSTLTWKTTDQEAKVYVTGNEVKMGDVNAITVHYYVEATTDKVKEDASVGGKVGDQVTIDPAAVNGYRLVDGQAAKKLTLDAKNGQTVIFYYKANEQKNITIAYVDTNTGKEVGTSTPDGHTNEKLNLGSDSPQISVPEGYHYATPEELQGKHEQPTDLTWTTDEQKTTVYVVGNDVKDTDANAVKVHYYLNHTEQSLKPDDSFGGKVGSPVTITPVDIKGYTGIDGQSAQVITLDAKNGQTVTFYYEANPQNNITVTYINQKTGDKIGESENPSGHTGEKLDLGEKSPQISVPEGYHYATPEELDGTQKQPTEMTWTTDDQDAKIFVVGNQVNPGDTNAITVHYYLDKTTTSLQTDGSIGGKVGDSVTVNPATIDGYSLAAGQNPQTLKLDAKKGQTVTFYYQADDQNNITVNLVDLNTGKQVGDPQVPAGHTGEELNLGKDSDKITIPDGYHYATPDELPVGTTQPGNLTWTTDKQDTKVYVIGNEVEKTDANAVMVHHYLESTTTALKVDDQLGGRVGGQVTAKPAEIAGYTLVDGQTEQVLTLDAKQGQTVTFYYKADDQNNITITYVDTNTGKEVGTPQQPTGHTGEELNLGKDSDKITIPDGYHYATPEELPAGTTQPGNLTWTPDKQATKVYVTGNKVGEGDTNAITVHYFVENTTKSLKADDSIGGTIGVPVTVNPAEIKGYTLVDGQTAQTIMLDAKKGQTVTFYYQADDQNNITVTLVDPKTGTQVGTPQQPAGHTGEELNLGKDSDKVTIPDGYHYATPEELPAGTTQPGNLTWTTDEQATKVYVIGNEVKETDENAVTVHHYLENTTTSLKTDDKIGGRVGVEVTASPAQINGYTLVDGQTAQTLTLDAKKGQTVTFYYKADPQNNITVTLVDPNTGKPVGDPQQPAGHTGEELDLGQDSDKITIPDGYHYATPDELPTGTTQPGNLTWTPDKQDTKVYVVGNEVKETDENAVTVHHYLESTTTSLKADDKLGGRVGGEVTAKPAEIAGYTLVDGQTAQVLTLDAKKGQTVTFYYKADGQNNITITYVDTNSNKEVGTSTPAGHTGEELNLGKDSDKITIPEGYHYATPEELPAGMEQPKNTTWTTTEQATKVYVTGNKVQDKDANAITVHYFVENTTTSLKADDSIGGTIGVPVTVTPVEIKGYTLADGQAAQTIMLDVKKGQTVTFYYQADDQKNITITYVDTDTGNPIGTSVPTGHTDEKLDLGSDSPQISVPEGYHYATPEELIETQKQPTEMTWTTDNQTAKIYVVGNTIDKSDKNAVTVHHYLTNTTTQLKADEAFGGKVGGQITVNPAEINGYTLVDGQAAKTLTFDVKEGQTVTFYYQADDQNNITVSLIDPNTNKPVGEPQQPAGHTGEELNLGKDSDKITIPEGYHYATPDELPAGTTQPGNLTWTTDKQDTKVYVVGNEVGKTDANAVTVHHYLENTTTSLKVDDQLGGRVGGEVTASPAQISGYTLVDGQTAQTLTLDAKKGQTVIFYYQADDQNNITVTLVDSNTGDQVGNPQQPAGHTGEELNLGKDSDQITIPEGYHYATPDELPIGTTQPGNLTWTTNKQDTKVYVVGNEVKETDENAVKVHHYLEGTTTSLKADDALGGRVGGKVTASPAQIDGYTLVDGQVAQELTLDAKKGQTVTFYYQADDQNNITVNLVDPNTNKPVGEPQQPAGHTGEELNLGKDSDQIMIPEGYHYATPEELPTGTTQPGNLTWTTDKQDTKVYVVGNEVKETDANAVTVHHYLENTTTSLKSDDKLGGRVGGEVTAKPAEIAGYRLVDGQTDQVLTLDAKKGQTVTFYYKADGQSNITITYVDTNTNKEVGTSTPAGHTGEELNLGKDSDKITIPEGYHYATPNELPAGTTQPGNLTWTTDKQDTKVYVVGNEVKETDANAVTVHHYLENTTTSLKVDDALGGRVGGEVTAKPAEIAGYTLLDGQTAQVLTLDAKKGQTVTFYYKADNQNNITVSLVDLNTGKQVGEPQQPAGHTGEELNLGKDSDKITIPEGYHYATPDELPTGTTQPGNLTWTTDKQDTKVYVVGNEVKETDANAVTVHHYLESTTTSLKSDDKIGGRVGGVVTAKPAEIAGYTLVDGQTAQVLTLDAKQGQTVTFYYKADGQNNITITYVDTHTNKEVGTSTPAGHTGEELDLGSNSQQTNIPEGYHYATPDELPAGTKQPGNLTWTTDKQDTKVYVVGNEVKGTDANAVTVHHYLEGTTTSLKADEGIGGRVGGEVTAKPAEIAGYTLVDGQTAQVLTLDAKKGQTVTFYYKADGQNNITVTFVDPKTGKQIGDPQQPAGHTGEELNLGKDSDKITIPEGYHYATPAELPAGTTQPGNLTWTTEGQDTKVYVIGNEVKETDENAVTVHYYLVNTTQSLKDDGLIGGIVGNSVTAAPVDINGYTLVPGQKAQTLTLKAKGGQTVTFYYQADGQNNITVTYTDANTGNVVGTSTPAGHTDEKLNLGSDSKQIDVPAGYHYATPEELKDGQKQPGDLTWTTTDQQTQVYVVGNDVNAGDKNAVTVHYYLEHTTKALKDDDSLGGKVGSPVVANPAQIDGYTLVDGQPAQTLTLKVDEGQTVTFYYKADEQKNITITYKDPTTGNPIGDKQNPTGHTGEELDLGRDNDQLDIPEGYHYATPEELPKGVKQPGNLTWTTKDQDTEVYVIGNPVQPGDPNAVTVHYYAEDTTKSLKDDASVGVVVGSPVTIAPAEIKGYTLVGDQTAKTLILDAKDGHTVTFYYKADAQDNITVTYVDINTDKEVGKDTPSGHTDEQLDLGSDSKQVVIPAGYHYATPDELKDGQQQPKDLTWTTDDQSAKIYVVGNTVGETDENAVTVHHYLEGTTQVLKEDDFYGGKVGDSITAGPAEIEGYTPVDGQQARTVTLRAKDGHELTFYYQADEQKNITITYIDPNTDEVIGSPDTPTGHTGEELNLGPDSHQIDVPDGYHVATPEELKDGQKQPDNLTWTTEDQDTHVYVVGDKVNPGDANAITVHYYEKGTTNPVKPDSQIGGVVGQTITVDPAKETVPGYTLVPGQEAQDWQLVAHTGHDIIFYYTKNAVATGTTTDSYRPVADVQVTTTTNRDQDTQAPQSVTTDKLLPKGEAVYSLKKIYLYKDKNFSKKGRIAVYAGKNRAYRPMFVVIGYAYSKNGHLRYKVRDVNHLSKTNNMVGYITAQWAYVRPVYYQGKHKVLTVINPRGINGYKKKDLTGKAIHYKQGTVLHVKKIVHHNLTTRYVLDNGQYITGNRKLVMMGKHKLPRFATAKHAINRYQNANLTKRNRHLNKGTKVKIKGYDYSHANDVTKTGALRYQIAGGYITGNAKFVKVTY</sequence>
<feature type="domain" description="MucBP" evidence="4">
    <location>
        <begin position="3765"/>
        <end position="3828"/>
    </location>
</feature>
<feature type="region of interest" description="Disordered" evidence="3">
    <location>
        <begin position="2600"/>
        <end position="2621"/>
    </location>
</feature>
<feature type="compositionally biased region" description="Low complexity" evidence="3">
    <location>
        <begin position="76"/>
        <end position="91"/>
    </location>
</feature>
<dbReference type="STRING" id="1423795.FD12_GL001300"/>
<dbReference type="SMART" id="SM00710">
    <property type="entry name" value="PbH1"/>
    <property type="match status" value="15"/>
</dbReference>
<feature type="domain" description="MucBP" evidence="4">
    <location>
        <begin position="3610"/>
        <end position="3673"/>
    </location>
</feature>
<feature type="region of interest" description="Disordered" evidence="3">
    <location>
        <begin position="3069"/>
        <end position="3119"/>
    </location>
</feature>
<feature type="compositionally biased region" description="Polar residues" evidence="3">
    <location>
        <begin position="3527"/>
        <end position="3545"/>
    </location>
</feature>
<evidence type="ECO:0000313" key="7">
    <source>
        <dbReference type="Proteomes" id="UP000321569"/>
    </source>
</evidence>
<evidence type="ECO:0000256" key="1">
    <source>
        <dbReference type="ARBA" id="ARBA00022729"/>
    </source>
</evidence>
<evidence type="ECO:0000259" key="5">
    <source>
        <dbReference type="Pfam" id="PF19087"/>
    </source>
</evidence>
<feature type="domain" description="MucBP" evidence="4">
    <location>
        <begin position="2521"/>
        <end position="2584"/>
    </location>
</feature>
<feature type="domain" description="MucBP" evidence="4">
    <location>
        <begin position="1119"/>
        <end position="1182"/>
    </location>
</feature>
<dbReference type="InterPro" id="IPR009459">
    <property type="entry name" value="MucBP_dom"/>
</dbReference>
<feature type="region of interest" description="Disordered" evidence="3">
    <location>
        <begin position="1511"/>
        <end position="1534"/>
    </location>
</feature>
<accession>A0A512PNC1</accession>
<feature type="domain" description="MucBP" evidence="4">
    <location>
        <begin position="2054"/>
        <end position="2117"/>
    </location>
</feature>
<feature type="region of interest" description="Disordered" evidence="3">
    <location>
        <begin position="2137"/>
        <end position="2157"/>
    </location>
</feature>
<protein>
    <recommendedName>
        <fullName evidence="8">Gram-positive cocci surface proteins LPxTG domain-containing protein</fullName>
    </recommendedName>
</protein>
<feature type="compositionally biased region" description="Polar residues" evidence="3">
    <location>
        <begin position="102"/>
        <end position="122"/>
    </location>
</feature>
<feature type="compositionally biased region" description="Polar residues" evidence="3">
    <location>
        <begin position="1666"/>
        <end position="1677"/>
    </location>
</feature>
<dbReference type="Pfam" id="PF19087">
    <property type="entry name" value="DUF5776"/>
    <property type="match status" value="2"/>
</dbReference>
<evidence type="ECO:0000256" key="2">
    <source>
        <dbReference type="ARBA" id="ARBA00022737"/>
    </source>
</evidence>
<dbReference type="NCBIfam" id="TIGR02167">
    <property type="entry name" value="Liste_lipo_26"/>
    <property type="match status" value="2"/>
</dbReference>
<feature type="domain" description="MucBP" evidence="4">
    <location>
        <begin position="1587"/>
        <end position="1650"/>
    </location>
</feature>
<dbReference type="Proteomes" id="UP000321569">
    <property type="component" value="Unassembled WGS sequence"/>
</dbReference>
<feature type="compositionally biased region" description="Polar residues" evidence="3">
    <location>
        <begin position="144"/>
        <end position="153"/>
    </location>
</feature>
<feature type="domain" description="MucBP" evidence="4">
    <location>
        <begin position="1743"/>
        <end position="1806"/>
    </location>
</feature>
<feature type="compositionally biased region" description="Basic and acidic residues" evidence="3">
    <location>
        <begin position="2302"/>
        <end position="2311"/>
    </location>
</feature>
<feature type="compositionally biased region" description="Basic and acidic residues" evidence="3">
    <location>
        <begin position="198"/>
        <end position="212"/>
    </location>
</feature>
<feature type="region of interest" description="Disordered" evidence="3">
    <location>
        <begin position="2287"/>
        <end position="2311"/>
    </location>
</feature>
<feature type="domain" description="MucBP" evidence="4">
    <location>
        <begin position="2365"/>
        <end position="2428"/>
    </location>
</feature>
<feature type="compositionally biased region" description="Basic and acidic residues" evidence="3">
    <location>
        <begin position="2769"/>
        <end position="2779"/>
    </location>
</feature>
<feature type="domain" description="DUF5776" evidence="5">
    <location>
        <begin position="4190"/>
        <end position="4252"/>
    </location>
</feature>
<feature type="domain" description="DUF5776" evidence="5">
    <location>
        <begin position="4113"/>
        <end position="4179"/>
    </location>
</feature>
<feature type="compositionally biased region" description="Basic and acidic residues" evidence="3">
    <location>
        <begin position="1680"/>
        <end position="1691"/>
    </location>
</feature>
<feature type="compositionally biased region" description="Polar residues" evidence="3">
    <location>
        <begin position="2443"/>
        <end position="2455"/>
    </location>
</feature>
<evidence type="ECO:0000313" key="6">
    <source>
        <dbReference type="EMBL" id="GEP72680.1"/>
    </source>
</evidence>
<reference evidence="6 7" key="1">
    <citation type="submission" date="2019-07" db="EMBL/GenBank/DDBJ databases">
        <title>Whole genome shotgun sequence of Lactobacillus rapi NBRC 109618.</title>
        <authorList>
            <person name="Hosoyama A."/>
            <person name="Uohara A."/>
            <person name="Ohji S."/>
            <person name="Ichikawa N."/>
        </authorList>
    </citation>
    <scope>NUCLEOTIDE SEQUENCE [LARGE SCALE GENOMIC DNA]</scope>
    <source>
        <strain evidence="6 7">NBRC 109618</strain>
    </source>
</reference>
<dbReference type="InterPro" id="IPR022263">
    <property type="entry name" value="KxYKxGKxW"/>
</dbReference>
<feature type="region of interest" description="Disordered" evidence="3">
    <location>
        <begin position="3220"/>
        <end position="3245"/>
    </location>
</feature>
<dbReference type="Pfam" id="PF06458">
    <property type="entry name" value="MucBP"/>
    <property type="match status" value="22"/>
</dbReference>
<comment type="caution">
    <text evidence="6">The sequence shown here is derived from an EMBL/GenBank/DDBJ whole genome shotgun (WGS) entry which is preliminary data.</text>
</comment>
<feature type="domain" description="MucBP" evidence="4">
    <location>
        <begin position="2988"/>
        <end position="3051"/>
    </location>
</feature>
<dbReference type="EMBL" id="BKAM01000028">
    <property type="protein sequence ID" value="GEP72680.1"/>
    <property type="molecule type" value="Genomic_DNA"/>
</dbReference>
<dbReference type="InterPro" id="IPR044081">
    <property type="entry name" value="DUF5776"/>
</dbReference>
<feature type="domain" description="MucBP" evidence="4">
    <location>
        <begin position="2209"/>
        <end position="2272"/>
    </location>
</feature>
<dbReference type="InterPro" id="IPR011889">
    <property type="entry name" value="Liste_lipo_26"/>
</dbReference>
<feature type="compositionally biased region" description="Basic and acidic residues" evidence="3">
    <location>
        <begin position="1524"/>
        <end position="1534"/>
    </location>
</feature>
<dbReference type="InterPro" id="IPR006626">
    <property type="entry name" value="PbH1"/>
</dbReference>
<keyword evidence="1" id="KW-0732">Signal</keyword>
<dbReference type="RefSeq" id="WP_056981510.1">
    <property type="nucleotide sequence ID" value="NZ_BKAM01000028.1"/>
</dbReference>
<feature type="domain" description="MucBP" evidence="4">
    <location>
        <begin position="3454"/>
        <end position="3517"/>
    </location>
</feature>
<evidence type="ECO:0008006" key="8">
    <source>
        <dbReference type="Google" id="ProtNLM"/>
    </source>
</evidence>
<name>A0A512PNC1_9LACO</name>
<feature type="domain" description="MucBP" evidence="4">
    <location>
        <begin position="1899"/>
        <end position="1962"/>
    </location>
</feature>
<feature type="domain" description="MucBP" evidence="4">
    <location>
        <begin position="806"/>
        <end position="872"/>
    </location>
</feature>
<dbReference type="Gene3D" id="3.10.20.320">
    <property type="entry name" value="Putative peptidoglycan bound protein (lpxtg motif)"/>
    <property type="match status" value="38"/>
</dbReference>
<feature type="compositionally biased region" description="Basic and acidic residues" evidence="3">
    <location>
        <begin position="3236"/>
        <end position="3245"/>
    </location>
</feature>
<feature type="domain" description="MucBP" evidence="4">
    <location>
        <begin position="3299"/>
        <end position="3362"/>
    </location>
</feature>
<proteinExistence type="predicted"/>
<organism evidence="6 7">
    <name type="scientific">Lentilactobacillus rapi</name>
    <dbReference type="NCBI Taxonomy" id="481723"/>
    <lineage>
        <taxon>Bacteria</taxon>
        <taxon>Bacillati</taxon>
        <taxon>Bacillota</taxon>
        <taxon>Bacilli</taxon>
        <taxon>Lactobacillales</taxon>
        <taxon>Lactobacillaceae</taxon>
        <taxon>Lentilactobacillus</taxon>
    </lineage>
</organism>
<gene>
    <name evidence="6" type="ORF">LRA02_15480</name>
</gene>
<feature type="compositionally biased region" description="Basic and acidic residues" evidence="3">
    <location>
        <begin position="92"/>
        <end position="101"/>
    </location>
</feature>
<dbReference type="NCBIfam" id="TIGR03715">
    <property type="entry name" value="KxYKxGKxW"/>
    <property type="match status" value="1"/>
</dbReference>
<feature type="compositionally biased region" description="Low complexity" evidence="3">
    <location>
        <begin position="123"/>
        <end position="143"/>
    </location>
</feature>
<feature type="region of interest" description="Disordered" evidence="3">
    <location>
        <begin position="1200"/>
        <end position="1221"/>
    </location>
</feature>
<dbReference type="Pfam" id="PF19258">
    <property type="entry name" value="KxYKxGKxW_sig"/>
    <property type="match status" value="1"/>
</dbReference>
<feature type="domain" description="MucBP" evidence="4">
    <location>
        <begin position="1275"/>
        <end position="1338"/>
    </location>
</feature>
<feature type="region of interest" description="Disordered" evidence="3">
    <location>
        <begin position="1664"/>
        <end position="1691"/>
    </location>
</feature>
<evidence type="ECO:0000259" key="4">
    <source>
        <dbReference type="Pfam" id="PF06458"/>
    </source>
</evidence>
<feature type="domain" description="MucBP" evidence="4">
    <location>
        <begin position="2832"/>
        <end position="2895"/>
    </location>
</feature>
<feature type="domain" description="MucBP" evidence="4">
    <location>
        <begin position="3921"/>
        <end position="3986"/>
    </location>
</feature>
<feature type="domain" description="MucBP" evidence="4">
    <location>
        <begin position="964"/>
        <end position="1027"/>
    </location>
</feature>
<feature type="domain" description="MucBP" evidence="4">
    <location>
        <begin position="1431"/>
        <end position="1494"/>
    </location>
</feature>
<keyword evidence="2" id="KW-0677">Repeat</keyword>
<feature type="region of interest" description="Disordered" evidence="3">
    <location>
        <begin position="3527"/>
        <end position="3549"/>
    </location>
</feature>
<feature type="region of interest" description="Disordered" evidence="3">
    <location>
        <begin position="1047"/>
        <end position="1068"/>
    </location>
</feature>
<feature type="region of interest" description="Disordered" evidence="3">
    <location>
        <begin position="1818"/>
        <end position="1852"/>
    </location>
</feature>